<dbReference type="FunFam" id="2.40.440.10:FF:000002">
    <property type="entry name" value="L,D-transpeptidase ErfK/SrfK"/>
    <property type="match status" value="1"/>
</dbReference>
<dbReference type="UniPathway" id="UPA00219"/>
<keyword evidence="7 9" id="KW-0573">Peptidoglycan synthesis</keyword>
<dbReference type="GO" id="GO:0071555">
    <property type="term" value="P:cell wall organization"/>
    <property type="evidence" value="ECO:0007669"/>
    <property type="project" value="UniProtKB-UniRule"/>
</dbReference>
<keyword evidence="8 9" id="KW-0961">Cell wall biogenesis/degradation</keyword>
<keyword evidence="13" id="KW-1185">Reference proteome</keyword>
<evidence type="ECO:0000256" key="5">
    <source>
        <dbReference type="ARBA" id="ARBA00022801"/>
    </source>
</evidence>
<keyword evidence="12" id="KW-0449">Lipoprotein</keyword>
<dbReference type="InterPro" id="IPR050979">
    <property type="entry name" value="LD-transpeptidase"/>
</dbReference>
<keyword evidence="6 9" id="KW-0133">Cell shape</keyword>
<dbReference type="PANTHER" id="PTHR30582:SF24">
    <property type="entry name" value="L,D-TRANSPEPTIDASE ERFK_SRFK-RELATED"/>
    <property type="match status" value="1"/>
</dbReference>
<evidence type="ECO:0000313" key="12">
    <source>
        <dbReference type="EMBL" id="SHG95271.1"/>
    </source>
</evidence>
<evidence type="ECO:0000313" key="13">
    <source>
        <dbReference type="Proteomes" id="UP000184211"/>
    </source>
</evidence>
<feature type="active site" description="Nucleophile" evidence="9">
    <location>
        <position position="161"/>
    </location>
</feature>
<organism evidence="12 13">
    <name type="scientific">Cognatishimia maritima</name>
    <dbReference type="NCBI Taxonomy" id="870908"/>
    <lineage>
        <taxon>Bacteria</taxon>
        <taxon>Pseudomonadati</taxon>
        <taxon>Pseudomonadota</taxon>
        <taxon>Alphaproteobacteria</taxon>
        <taxon>Rhodobacterales</taxon>
        <taxon>Paracoccaceae</taxon>
        <taxon>Cognatishimia</taxon>
    </lineage>
</organism>
<dbReference type="GO" id="GO:0071972">
    <property type="term" value="F:peptidoglycan L,D-transpeptidase activity"/>
    <property type="evidence" value="ECO:0007669"/>
    <property type="project" value="TreeGrafter"/>
</dbReference>
<keyword evidence="4" id="KW-0808">Transferase</keyword>
<dbReference type="PROSITE" id="PS52029">
    <property type="entry name" value="LD_TPASE"/>
    <property type="match status" value="1"/>
</dbReference>
<evidence type="ECO:0000256" key="7">
    <source>
        <dbReference type="ARBA" id="ARBA00022984"/>
    </source>
</evidence>
<evidence type="ECO:0000256" key="6">
    <source>
        <dbReference type="ARBA" id="ARBA00022960"/>
    </source>
</evidence>
<reference evidence="13" key="1">
    <citation type="submission" date="2016-11" db="EMBL/GenBank/DDBJ databases">
        <authorList>
            <person name="Varghese N."/>
            <person name="Submissions S."/>
        </authorList>
    </citation>
    <scope>NUCLEOTIDE SEQUENCE [LARGE SCALE GENOMIC DNA]</scope>
    <source>
        <strain evidence="13">DSM 28223</strain>
    </source>
</reference>
<dbReference type="SUPFAM" id="SSF141523">
    <property type="entry name" value="L,D-transpeptidase catalytic domain-like"/>
    <property type="match status" value="1"/>
</dbReference>
<evidence type="ECO:0000256" key="9">
    <source>
        <dbReference type="PROSITE-ProRule" id="PRU01373"/>
    </source>
</evidence>
<proteinExistence type="inferred from homology"/>
<evidence type="ECO:0000256" key="2">
    <source>
        <dbReference type="ARBA" id="ARBA00005992"/>
    </source>
</evidence>
<dbReference type="CDD" id="cd16913">
    <property type="entry name" value="YkuD_like"/>
    <property type="match status" value="1"/>
</dbReference>
<dbReference type="AlphaFoldDB" id="A0A1M5P0H5"/>
<feature type="active site" description="Proton donor/acceptor" evidence="9">
    <location>
        <position position="145"/>
    </location>
</feature>
<dbReference type="EMBL" id="FQWM01000002">
    <property type="protein sequence ID" value="SHG95271.1"/>
    <property type="molecule type" value="Genomic_DNA"/>
</dbReference>
<dbReference type="Gene3D" id="2.40.440.10">
    <property type="entry name" value="L,D-transpeptidase catalytic domain-like"/>
    <property type="match status" value="1"/>
</dbReference>
<keyword evidence="3" id="KW-0328">Glycosyltransferase</keyword>
<evidence type="ECO:0000256" key="3">
    <source>
        <dbReference type="ARBA" id="ARBA00022676"/>
    </source>
</evidence>
<accession>A0A1M5P0H5</accession>
<comment type="similarity">
    <text evidence="2">Belongs to the YkuD family.</text>
</comment>
<dbReference type="PANTHER" id="PTHR30582">
    <property type="entry name" value="L,D-TRANSPEPTIDASE"/>
    <property type="match status" value="1"/>
</dbReference>
<evidence type="ECO:0000256" key="1">
    <source>
        <dbReference type="ARBA" id="ARBA00004752"/>
    </source>
</evidence>
<dbReference type="GO" id="GO:0005576">
    <property type="term" value="C:extracellular region"/>
    <property type="evidence" value="ECO:0007669"/>
    <property type="project" value="TreeGrafter"/>
</dbReference>
<evidence type="ECO:0000256" key="8">
    <source>
        <dbReference type="ARBA" id="ARBA00023316"/>
    </source>
</evidence>
<dbReference type="OrthoDB" id="9795305at2"/>
<dbReference type="STRING" id="870908.SAMN04488044_1680"/>
<dbReference type="Proteomes" id="UP000184211">
    <property type="component" value="Unassembled WGS sequence"/>
</dbReference>
<evidence type="ECO:0000259" key="11">
    <source>
        <dbReference type="PROSITE" id="PS52029"/>
    </source>
</evidence>
<name>A0A1M5P0H5_9RHOB</name>
<evidence type="ECO:0000256" key="10">
    <source>
        <dbReference type="SAM" id="SignalP"/>
    </source>
</evidence>
<gene>
    <name evidence="12" type="ORF">SAMN04488044_1680</name>
</gene>
<evidence type="ECO:0000256" key="4">
    <source>
        <dbReference type="ARBA" id="ARBA00022679"/>
    </source>
</evidence>
<dbReference type="GO" id="GO:0008360">
    <property type="term" value="P:regulation of cell shape"/>
    <property type="evidence" value="ECO:0007669"/>
    <property type="project" value="UniProtKB-UniRule"/>
</dbReference>
<dbReference type="InterPro" id="IPR038063">
    <property type="entry name" value="Transpep_catalytic_dom"/>
</dbReference>
<sequence>MMTNVTRRSLLLAGASTIFAGTAALAEVKKIPRSHGPTTMEIVPFQSSERVGTIIISNKDLTLHRIVGQGKAERYKIAAGRDGFIWEGTTTVGHKAKWPAWRPPAAMRKRDTSLPAYVPPGPYNPLGARALYLYDNGRDTLYRIHGTNDNTTIGGFETSGCFRMTNADVMSLYNKVRSGTKVIVR</sequence>
<dbReference type="Pfam" id="PF03734">
    <property type="entry name" value="YkuD"/>
    <property type="match status" value="1"/>
</dbReference>
<protein>
    <submittedName>
        <fullName evidence="12">Lipoprotein-anchoring transpeptidase ErfK/SrfK</fullName>
    </submittedName>
</protein>
<dbReference type="InterPro" id="IPR005490">
    <property type="entry name" value="LD_TPept_cat_dom"/>
</dbReference>
<keyword evidence="10" id="KW-0732">Signal</keyword>
<feature type="domain" description="L,D-TPase catalytic" evidence="11">
    <location>
        <begin position="50"/>
        <end position="185"/>
    </location>
</feature>
<keyword evidence="5" id="KW-0378">Hydrolase</keyword>
<feature type="chain" id="PRO_5012770618" evidence="10">
    <location>
        <begin position="27"/>
        <end position="185"/>
    </location>
</feature>
<dbReference type="GO" id="GO:0016757">
    <property type="term" value="F:glycosyltransferase activity"/>
    <property type="evidence" value="ECO:0007669"/>
    <property type="project" value="UniProtKB-KW"/>
</dbReference>
<dbReference type="GO" id="GO:0018104">
    <property type="term" value="P:peptidoglycan-protein cross-linking"/>
    <property type="evidence" value="ECO:0007669"/>
    <property type="project" value="TreeGrafter"/>
</dbReference>
<feature type="signal peptide" evidence="10">
    <location>
        <begin position="1"/>
        <end position="26"/>
    </location>
</feature>
<comment type="pathway">
    <text evidence="1 9">Cell wall biogenesis; peptidoglycan biosynthesis.</text>
</comment>